<evidence type="ECO:0000256" key="1">
    <source>
        <dbReference type="SAM" id="Phobius"/>
    </source>
</evidence>
<feature type="transmembrane region" description="Helical" evidence="1">
    <location>
        <begin position="234"/>
        <end position="253"/>
    </location>
</feature>
<dbReference type="AlphaFoldDB" id="A0A841ALJ2"/>
<dbReference type="Pfam" id="PF13803">
    <property type="entry name" value="DUF4184"/>
    <property type="match status" value="1"/>
</dbReference>
<feature type="transmembrane region" description="Helical" evidence="1">
    <location>
        <begin position="194"/>
        <end position="213"/>
    </location>
</feature>
<name>A0A841ALJ2_9MICO</name>
<gene>
    <name evidence="2" type="ORF">HD599_001155</name>
</gene>
<keyword evidence="1" id="KW-0472">Membrane</keyword>
<keyword evidence="1" id="KW-1133">Transmembrane helix</keyword>
<organism evidence="2 3">
    <name type="scientific">Conyzicola lurida</name>
    <dbReference type="NCBI Taxonomy" id="1172621"/>
    <lineage>
        <taxon>Bacteria</taxon>
        <taxon>Bacillati</taxon>
        <taxon>Actinomycetota</taxon>
        <taxon>Actinomycetes</taxon>
        <taxon>Micrococcales</taxon>
        <taxon>Microbacteriaceae</taxon>
        <taxon>Conyzicola</taxon>
    </lineage>
</organism>
<evidence type="ECO:0008006" key="4">
    <source>
        <dbReference type="Google" id="ProtNLM"/>
    </source>
</evidence>
<dbReference type="RefSeq" id="WP_184234575.1">
    <property type="nucleotide sequence ID" value="NZ_JACHMJ010000001.1"/>
</dbReference>
<feature type="transmembrane region" description="Helical" evidence="1">
    <location>
        <begin position="20"/>
        <end position="38"/>
    </location>
</feature>
<dbReference type="EMBL" id="JACHMJ010000001">
    <property type="protein sequence ID" value="MBB5842832.1"/>
    <property type="molecule type" value="Genomic_DNA"/>
</dbReference>
<keyword evidence="3" id="KW-1185">Reference proteome</keyword>
<reference evidence="2 3" key="1">
    <citation type="submission" date="2020-08" db="EMBL/GenBank/DDBJ databases">
        <title>Sequencing the genomes of 1000 actinobacteria strains.</title>
        <authorList>
            <person name="Klenk H.-P."/>
        </authorList>
    </citation>
    <scope>NUCLEOTIDE SEQUENCE [LARGE SCALE GENOMIC DNA]</scope>
    <source>
        <strain evidence="2 3">DSM 105784</strain>
    </source>
</reference>
<feature type="transmembrane region" description="Helical" evidence="1">
    <location>
        <begin position="105"/>
        <end position="126"/>
    </location>
</feature>
<comment type="caution">
    <text evidence="2">The sequence shown here is derived from an EMBL/GenBank/DDBJ whole genome shotgun (WGS) entry which is preliminary data.</text>
</comment>
<keyword evidence="1" id="KW-0812">Transmembrane</keyword>
<protein>
    <recommendedName>
        <fullName evidence="4">DUF4184 family protein</fullName>
    </recommendedName>
</protein>
<accession>A0A841ALJ2</accession>
<proteinExistence type="predicted"/>
<dbReference type="InterPro" id="IPR025238">
    <property type="entry name" value="DUF4184"/>
</dbReference>
<feature type="transmembrane region" description="Helical" evidence="1">
    <location>
        <begin position="50"/>
        <end position="70"/>
    </location>
</feature>
<evidence type="ECO:0000313" key="3">
    <source>
        <dbReference type="Proteomes" id="UP000536685"/>
    </source>
</evidence>
<feature type="transmembrane region" description="Helical" evidence="1">
    <location>
        <begin position="154"/>
        <end position="174"/>
    </location>
</feature>
<sequence length="263" mass="28051">MPFTPSHVAAVLPFARTPLLPAGLVIGSMVPDLFYFVPVDIPREFSHSPLGAVTLDLGVGALLFALWRWIFRRPVMDLAPLWVRGRFATAEIGLRGRTGEGGMPWAGFCLLLASSLLVGIASHLLWDAATHRGLITDVFPLLLSEAGPMRLTAWLQHGSSVLGTVVVLVWIGWWASHTPLGEPAPSRLTTAGRAIAVAGLVAVGLALGGYYWVAGIRTGLSPVDSTLVFRSVRLTIGAAGLFAALLSLIWWTLPGYSRARSAA</sequence>
<evidence type="ECO:0000313" key="2">
    <source>
        <dbReference type="EMBL" id="MBB5842832.1"/>
    </source>
</evidence>
<dbReference type="Proteomes" id="UP000536685">
    <property type="component" value="Unassembled WGS sequence"/>
</dbReference>